<dbReference type="GO" id="GO:0010333">
    <property type="term" value="F:terpene synthase activity"/>
    <property type="evidence" value="ECO:0007669"/>
    <property type="project" value="InterPro"/>
</dbReference>
<sequence length="749" mass="82430">MQPFQLPRFYVPHPARLNPRLDQAREHSKKWSYDTGILGDDPSGSPIWDEDAYDAHDYALLTAYAHPEAPGPVLDLVTDWYVWLFYFDDHFLERFKRPRDLAGAAEYLARLPAFMPMKAGAAPAPEPTGPVERGLADLWGRTVPLMSQEWRERFAESTHNVLQESLRELTNITDERVPNPIDYIEMRRKVGGAPWSADLAEVAAGAEVPADVAGTRPLRVLKDAFADSVHLRNDIFSYQREIESEGEVNNGVLVMQRFFGTGPQRAAELTNDLLTSRMQQFENTVVTELPLLFEERGLSPAARLDVLRYARALQDWQSGAHEWHLRSSRYMNEGAATGSLAPEGLPKVSGLLGLGTSAVRIRSLTRPPGPAPGETFRLPELTLPYPALLNPRVSALRTHAGAWAREMGMVDGDAPGPWTADAFDAADYAMFTALTHPDAACPELELINDWNLWRFYFDDFFVERFKHPRDLLGAKTYLARLRDFTAEPSAGAVPSDPVERGLADLWARMPAEERAHLADGLWEFTDGALWELAGLVQNRVPDPVDYIEMRRKTSAAALSTGLVRYALGVPAEVLASGPVRALRDTFADSVGLRNDLLSYRKETEVEGEHANGVVAVQRFLGSDLQHAADIVGDLIDSRVRRFARIADSEPPVPAAGHDLDAAAREGLARYVEALRRWMAGDLRWSTTTARYTPPAPPPAVQPGASATESAEAPRALVPATRPLTGPTGLGTSSARVRPAHPAISGGSGS</sequence>
<keyword evidence="1 2" id="KW-0456">Lyase</keyword>
<dbReference type="EMBL" id="SMKU01000073">
    <property type="protein sequence ID" value="TDD87221.1"/>
    <property type="molecule type" value="Genomic_DNA"/>
</dbReference>
<comment type="caution">
    <text evidence="4">The sequence shown here is derived from an EMBL/GenBank/DDBJ whole genome shotgun (WGS) entry which is preliminary data.</text>
</comment>
<dbReference type="Proteomes" id="UP000294513">
    <property type="component" value="Unassembled WGS sequence"/>
</dbReference>
<dbReference type="Gene3D" id="1.10.600.10">
    <property type="entry name" value="Farnesyl Diphosphate Synthase"/>
    <property type="match status" value="2"/>
</dbReference>
<dbReference type="InterPro" id="IPR008949">
    <property type="entry name" value="Isoprenoid_synthase_dom_sf"/>
</dbReference>
<feature type="region of interest" description="Disordered" evidence="3">
    <location>
        <begin position="688"/>
        <end position="749"/>
    </location>
</feature>
<evidence type="ECO:0000256" key="3">
    <source>
        <dbReference type="SAM" id="MobiDB-lite"/>
    </source>
</evidence>
<keyword evidence="2" id="KW-0460">Magnesium</keyword>
<organism evidence="4 5">
    <name type="scientific">Actinomadura rubrisoli</name>
    <dbReference type="NCBI Taxonomy" id="2530368"/>
    <lineage>
        <taxon>Bacteria</taxon>
        <taxon>Bacillati</taxon>
        <taxon>Actinomycetota</taxon>
        <taxon>Actinomycetes</taxon>
        <taxon>Streptosporangiales</taxon>
        <taxon>Thermomonosporaceae</taxon>
        <taxon>Actinomadura</taxon>
    </lineage>
</organism>
<evidence type="ECO:0000313" key="4">
    <source>
        <dbReference type="EMBL" id="TDD87221.1"/>
    </source>
</evidence>
<dbReference type="Pfam" id="PF19086">
    <property type="entry name" value="Terpene_syn_C_2"/>
    <property type="match status" value="2"/>
</dbReference>
<proteinExistence type="inferred from homology"/>
<comment type="similarity">
    <text evidence="2">Belongs to the terpene synthase family.</text>
</comment>
<name>A0A4R5BKM1_9ACTN</name>
<evidence type="ECO:0000256" key="2">
    <source>
        <dbReference type="RuleBase" id="RU366034"/>
    </source>
</evidence>
<dbReference type="SFLD" id="SFLDS00005">
    <property type="entry name" value="Isoprenoid_Synthase_Type_I"/>
    <property type="match status" value="2"/>
</dbReference>
<feature type="compositionally biased region" description="Low complexity" evidence="3">
    <location>
        <begin position="722"/>
        <end position="733"/>
    </location>
</feature>
<keyword evidence="2" id="KW-0479">Metal-binding</keyword>
<dbReference type="InterPro" id="IPR034686">
    <property type="entry name" value="Terpene_cyclase-like_2"/>
</dbReference>
<dbReference type="SUPFAM" id="SSF48576">
    <property type="entry name" value="Terpenoid synthases"/>
    <property type="match status" value="2"/>
</dbReference>
<comment type="cofactor">
    <cofactor evidence="2">
        <name>Mg(2+)</name>
        <dbReference type="ChEBI" id="CHEBI:18420"/>
    </cofactor>
</comment>
<dbReference type="AlphaFoldDB" id="A0A4R5BKM1"/>
<protein>
    <recommendedName>
        <fullName evidence="2">Terpene synthase</fullName>
        <ecNumber evidence="2">4.2.3.-</ecNumber>
    </recommendedName>
</protein>
<dbReference type="GO" id="GO:0046872">
    <property type="term" value="F:metal ion binding"/>
    <property type="evidence" value="ECO:0007669"/>
    <property type="project" value="UniProtKB-KW"/>
</dbReference>
<dbReference type="PANTHER" id="PTHR35201:SF4">
    <property type="entry name" value="BETA-PINACENE SYNTHASE-RELATED"/>
    <property type="match status" value="1"/>
</dbReference>
<gene>
    <name evidence="4" type="ORF">E1298_16390</name>
</gene>
<dbReference type="RefSeq" id="WP_131894063.1">
    <property type="nucleotide sequence ID" value="NZ_SMKU01000073.1"/>
</dbReference>
<evidence type="ECO:0000313" key="5">
    <source>
        <dbReference type="Proteomes" id="UP000294513"/>
    </source>
</evidence>
<dbReference type="PANTHER" id="PTHR35201">
    <property type="entry name" value="TERPENE SYNTHASE"/>
    <property type="match status" value="1"/>
</dbReference>
<dbReference type="EC" id="4.2.3.-" evidence="2"/>
<dbReference type="OrthoDB" id="2989600at2"/>
<evidence type="ECO:0000256" key="1">
    <source>
        <dbReference type="ARBA" id="ARBA00023239"/>
    </source>
</evidence>
<accession>A0A4R5BKM1</accession>
<reference evidence="4 5" key="1">
    <citation type="submission" date="2019-03" db="EMBL/GenBank/DDBJ databases">
        <title>Draft genome sequences of novel Actinobacteria.</title>
        <authorList>
            <person name="Sahin N."/>
            <person name="Ay H."/>
            <person name="Saygin H."/>
        </authorList>
    </citation>
    <scope>NUCLEOTIDE SEQUENCE [LARGE SCALE GENOMIC DNA]</scope>
    <source>
        <strain evidence="4 5">H3C3</strain>
    </source>
</reference>
<keyword evidence="5" id="KW-1185">Reference proteome</keyword>
<dbReference type="SFLD" id="SFLDG01020">
    <property type="entry name" value="Terpene_Cyclase_Like_2"/>
    <property type="match status" value="2"/>
</dbReference>